<dbReference type="HAMAP" id="MF_00120">
    <property type="entry name" value="GatA"/>
    <property type="match status" value="1"/>
</dbReference>
<dbReference type="InterPro" id="IPR000120">
    <property type="entry name" value="Amidase"/>
</dbReference>
<dbReference type="KEGG" id="rci:RCIX2430"/>
<protein>
    <recommendedName>
        <fullName evidence="7">Glutamyl-tRNA(Gln) amidotransferase subunit A</fullName>
        <shortName evidence="7">Glu-ADT subunit A</shortName>
        <ecNumber evidence="7">6.3.5.7</ecNumber>
    </recommendedName>
</protein>
<dbReference type="GO" id="GO:0006412">
    <property type="term" value="P:translation"/>
    <property type="evidence" value="ECO:0007669"/>
    <property type="project" value="UniProtKB-UniRule"/>
</dbReference>
<dbReference type="Gene3D" id="3.90.1300.10">
    <property type="entry name" value="Amidase signature (AS) domain"/>
    <property type="match status" value="1"/>
</dbReference>
<dbReference type="SUPFAM" id="SSF75304">
    <property type="entry name" value="Amidase signature (AS) enzymes"/>
    <property type="match status" value="1"/>
</dbReference>
<dbReference type="GO" id="GO:0030956">
    <property type="term" value="C:glutamyl-tRNA(Gln) amidotransferase complex"/>
    <property type="evidence" value="ECO:0007669"/>
    <property type="project" value="InterPro"/>
</dbReference>
<feature type="active site" description="Charge relay system" evidence="7">
    <location>
        <position position="57"/>
    </location>
</feature>
<keyword evidence="10" id="KW-1185">Reference proteome</keyword>
<comment type="similarity">
    <text evidence="1 7">Belongs to the amidase family. GatA subfamily.</text>
</comment>
<dbReference type="GO" id="GO:0050567">
    <property type="term" value="F:glutaminyl-tRNA synthase (glutamine-hydrolyzing) activity"/>
    <property type="evidence" value="ECO:0007669"/>
    <property type="project" value="UniProtKB-UniRule"/>
</dbReference>
<dbReference type="PANTHER" id="PTHR11895:SF7">
    <property type="entry name" value="GLUTAMYL-TRNA(GLN) AMIDOTRANSFERASE SUBUNIT A, MITOCHONDRIAL"/>
    <property type="match status" value="1"/>
</dbReference>
<keyword evidence="5 7" id="KW-0648">Protein biosynthesis</keyword>
<dbReference type="InterPro" id="IPR036928">
    <property type="entry name" value="AS_sf"/>
</dbReference>
<evidence type="ECO:0000259" key="8">
    <source>
        <dbReference type="Pfam" id="PF01425"/>
    </source>
</evidence>
<feature type="active site" description="Acyl-ester intermediate" evidence="7">
    <location>
        <position position="156"/>
    </location>
</feature>
<organism evidence="9 10">
    <name type="scientific">Methanocella arvoryzae (strain DSM 22066 / NBRC 105507 / MRE50)</name>
    <dbReference type="NCBI Taxonomy" id="351160"/>
    <lineage>
        <taxon>Archaea</taxon>
        <taxon>Methanobacteriati</taxon>
        <taxon>Methanobacteriota</taxon>
        <taxon>Stenosarchaea group</taxon>
        <taxon>Methanomicrobia</taxon>
        <taxon>Methanocellales</taxon>
        <taxon>Methanocellaceae</taxon>
        <taxon>Methanocella</taxon>
    </lineage>
</organism>
<feature type="domain" description="Amidase" evidence="8">
    <location>
        <begin position="12"/>
        <end position="444"/>
    </location>
</feature>
<evidence type="ECO:0000256" key="3">
    <source>
        <dbReference type="ARBA" id="ARBA00022741"/>
    </source>
</evidence>
<evidence type="ECO:0000256" key="6">
    <source>
        <dbReference type="ARBA" id="ARBA00047407"/>
    </source>
</evidence>
<feature type="active site" description="Charge relay system" evidence="7">
    <location>
        <position position="132"/>
    </location>
</feature>
<dbReference type="RefSeq" id="WP_012035066.1">
    <property type="nucleotide sequence ID" value="NC_009464.1"/>
</dbReference>
<dbReference type="GeneID" id="5145325"/>
<accession>Q0W277</accession>
<evidence type="ECO:0000256" key="1">
    <source>
        <dbReference type="ARBA" id="ARBA00008069"/>
    </source>
</evidence>
<keyword evidence="2 7" id="KW-0436">Ligase</keyword>
<dbReference type="PROSITE" id="PS00571">
    <property type="entry name" value="AMIDASES"/>
    <property type="match status" value="1"/>
</dbReference>
<evidence type="ECO:0000256" key="7">
    <source>
        <dbReference type="HAMAP-Rule" id="MF_00120"/>
    </source>
</evidence>
<evidence type="ECO:0000256" key="4">
    <source>
        <dbReference type="ARBA" id="ARBA00022840"/>
    </source>
</evidence>
<dbReference type="eggNOG" id="arCOG01717">
    <property type="taxonomic scope" value="Archaea"/>
</dbReference>
<name>Q0W277_METAR</name>
<comment type="catalytic activity">
    <reaction evidence="6 7">
        <text>L-glutamyl-tRNA(Gln) + L-glutamine + ATP + H2O = L-glutaminyl-tRNA(Gln) + L-glutamate + ADP + phosphate + H(+)</text>
        <dbReference type="Rhea" id="RHEA:17521"/>
        <dbReference type="Rhea" id="RHEA-COMP:9681"/>
        <dbReference type="Rhea" id="RHEA-COMP:9684"/>
        <dbReference type="ChEBI" id="CHEBI:15377"/>
        <dbReference type="ChEBI" id="CHEBI:15378"/>
        <dbReference type="ChEBI" id="CHEBI:29985"/>
        <dbReference type="ChEBI" id="CHEBI:30616"/>
        <dbReference type="ChEBI" id="CHEBI:43474"/>
        <dbReference type="ChEBI" id="CHEBI:58359"/>
        <dbReference type="ChEBI" id="CHEBI:78520"/>
        <dbReference type="ChEBI" id="CHEBI:78521"/>
        <dbReference type="ChEBI" id="CHEBI:456216"/>
        <dbReference type="EC" id="6.3.5.7"/>
    </reaction>
</comment>
<evidence type="ECO:0000313" key="9">
    <source>
        <dbReference type="EMBL" id="CAJ37516.1"/>
    </source>
</evidence>
<dbReference type="Pfam" id="PF01425">
    <property type="entry name" value="Amidase"/>
    <property type="match status" value="1"/>
</dbReference>
<evidence type="ECO:0000256" key="5">
    <source>
        <dbReference type="ARBA" id="ARBA00022917"/>
    </source>
</evidence>
<dbReference type="NCBIfam" id="TIGR00132">
    <property type="entry name" value="gatA"/>
    <property type="match status" value="1"/>
</dbReference>
<dbReference type="InterPro" id="IPR020556">
    <property type="entry name" value="Amidase_CS"/>
</dbReference>
<comment type="function">
    <text evidence="7">Allows the formation of correctly charged Gln-tRNA(Gln) through the transamidation of misacylated Glu-tRNA(Gln) in organisms which lack glutaminyl-tRNA synthetase. The reaction takes place in the presence of glutamine and ATP through an activated gamma-phospho-Glu-tRNA(Gln).</text>
</comment>
<dbReference type="AlphaFoldDB" id="Q0W277"/>
<dbReference type="GO" id="GO:0005524">
    <property type="term" value="F:ATP binding"/>
    <property type="evidence" value="ECO:0007669"/>
    <property type="project" value="UniProtKB-KW"/>
</dbReference>
<evidence type="ECO:0000313" key="10">
    <source>
        <dbReference type="Proteomes" id="UP000000663"/>
    </source>
</evidence>
<comment type="subunit">
    <text evidence="7">Heterotrimer of A, B and C subunits.</text>
</comment>
<dbReference type="InterPro" id="IPR023631">
    <property type="entry name" value="Amidase_dom"/>
</dbReference>
<dbReference type="EMBL" id="AM114193">
    <property type="protein sequence ID" value="CAJ37516.1"/>
    <property type="molecule type" value="Genomic_DNA"/>
</dbReference>
<keyword evidence="4 7" id="KW-0067">ATP-binding</keyword>
<dbReference type="EC" id="6.3.5.7" evidence="7"/>
<dbReference type="PATRIC" id="fig|351160.9.peg.769"/>
<dbReference type="STRING" id="351160.RCIX2430"/>
<proteinExistence type="inferred from homology"/>
<sequence length="464" mass="49871">MTMSGYLESAHKTFERIEKSKLNAFITLNKAQALETAQAVDEGKVTGRLAGITVAIKDCITTKGLQTTCGSKILQGYIPPFDAEVVARLRKEGAVITGKANMDEFAMGTSTENSAYGPTRNPWDLTRVPGGSSGGSAAAVAGLESRMSLGTDTGGSVRCPAAFCGVVGIKPTYGLVSRYGVVAYANSLEQVGPIARNVGDAALLLDVIAGGDPKDSTSVAEADKVCYTDYLKEDVKGLTIGVPKEYFSEGMDKKVERAVWDGIQKLAELGADYKEISLPTTKYALSAYYIIAMCEASSNLARFDGLRYGLRTGKDENWHTTFSRIRAEGFGPEVKRRIMLGTYALSEGYYGKYYLKALQIRTLIRNDFANAFKDVDVIAAPTMPTPAFKIGEKADDPLSMYLADVNTLPVNLAGVPSISIPCGFAGKLPIGMQLIGDLFAEPLLIQTAYTFEANTNFQKLPEGF</sequence>
<reference evidence="9 10" key="1">
    <citation type="journal article" date="2006" name="Science">
        <title>Genome of rice cluster I archaea -- the key methane producers in the rice rhizosphere.</title>
        <authorList>
            <person name="Erkel C."/>
            <person name="Kube M."/>
            <person name="Reinhardt R."/>
            <person name="Liesack W."/>
        </authorList>
    </citation>
    <scope>NUCLEOTIDE SEQUENCE [LARGE SCALE GENOMIC DNA]</scope>
    <source>
        <strain evidence="10">DSM 22066 / NBRC 105507 / MRE50</strain>
    </source>
</reference>
<gene>
    <name evidence="7 9" type="primary">gatA</name>
    <name evidence="9" type="ORF">RCIX2430</name>
</gene>
<evidence type="ECO:0000256" key="2">
    <source>
        <dbReference type="ARBA" id="ARBA00022598"/>
    </source>
</evidence>
<keyword evidence="3 7" id="KW-0547">Nucleotide-binding</keyword>
<dbReference type="Proteomes" id="UP000000663">
    <property type="component" value="Chromosome"/>
</dbReference>
<dbReference type="InterPro" id="IPR004412">
    <property type="entry name" value="GatA"/>
</dbReference>
<dbReference type="PANTHER" id="PTHR11895">
    <property type="entry name" value="TRANSAMIDASE"/>
    <property type="match status" value="1"/>
</dbReference>